<dbReference type="InterPro" id="IPR013035">
    <property type="entry name" value="PEP_carboxykinase_C"/>
</dbReference>
<protein>
    <submittedName>
        <fullName evidence="3">Phosphoenolpyruvate carboxykinase [GTP]</fullName>
    </submittedName>
</protein>
<dbReference type="InterPro" id="IPR035077">
    <property type="entry name" value="PEP_carboxykinase_GTP_C"/>
</dbReference>
<dbReference type="AlphaFoldDB" id="A0A0A9W7T1"/>
<keyword evidence="3" id="KW-0808">Transferase</keyword>
<dbReference type="Gene3D" id="3.90.228.20">
    <property type="match status" value="1"/>
</dbReference>
<evidence type="ECO:0000259" key="1">
    <source>
        <dbReference type="Pfam" id="PF00821"/>
    </source>
</evidence>
<keyword evidence="3" id="KW-0418">Kinase</keyword>
<dbReference type="GO" id="GO:0042594">
    <property type="term" value="P:response to starvation"/>
    <property type="evidence" value="ECO:0007669"/>
    <property type="project" value="TreeGrafter"/>
</dbReference>
<dbReference type="EMBL" id="GBHO01042687">
    <property type="protein sequence ID" value="JAG00917.1"/>
    <property type="molecule type" value="Transcribed_RNA"/>
</dbReference>
<dbReference type="GO" id="GO:0005829">
    <property type="term" value="C:cytosol"/>
    <property type="evidence" value="ECO:0007669"/>
    <property type="project" value="TreeGrafter"/>
</dbReference>
<dbReference type="PANTHER" id="PTHR11561:SF0">
    <property type="entry name" value="PHOSPHOENOLPYRUVATE CARBOXYKINASE [GTP]-RELATED"/>
    <property type="match status" value="1"/>
</dbReference>
<sequence length="279" mass="31980">MSTNPSAIEACSRDTIFTNVALTDDGDVWWEGLSKPPQHLIDWQGKDWTPGCGRSAAHSNSRFTAPLHNCPILDENWNNPKGVPISAMIYGGRRESDIPLVFQTFNWSHGVYTGATIASETTSANQDDKTGTLRSDPFAMLPFCGYHMADYFKHYLRMGRILKHKPLIFHVNFFRRDPKTRKFLYPGFSDNARILKWIVQRVNGQAHGVETAIGIIPRYEDIDWNGLNYTREQFNELMELNGESIKYKTTVNHDQLLLKLCDKIPFELLCERQLLVSRL</sequence>
<proteinExistence type="predicted"/>
<name>A0A0A9W7T1_LYGHE</name>
<reference evidence="3" key="2">
    <citation type="submission" date="2014-07" db="EMBL/GenBank/DDBJ databases">
        <authorList>
            <person name="Hull J."/>
        </authorList>
    </citation>
    <scope>NUCLEOTIDE SEQUENCE</scope>
</reference>
<organism evidence="3">
    <name type="scientific">Lygus hesperus</name>
    <name type="common">Western plant bug</name>
    <dbReference type="NCBI Taxonomy" id="30085"/>
    <lineage>
        <taxon>Eukaryota</taxon>
        <taxon>Metazoa</taxon>
        <taxon>Ecdysozoa</taxon>
        <taxon>Arthropoda</taxon>
        <taxon>Hexapoda</taxon>
        <taxon>Insecta</taxon>
        <taxon>Pterygota</taxon>
        <taxon>Neoptera</taxon>
        <taxon>Paraneoptera</taxon>
        <taxon>Hemiptera</taxon>
        <taxon>Heteroptera</taxon>
        <taxon>Panheteroptera</taxon>
        <taxon>Cimicomorpha</taxon>
        <taxon>Miridae</taxon>
        <taxon>Mirini</taxon>
        <taxon>Lygus</taxon>
    </lineage>
</organism>
<dbReference type="GO" id="GO:0033993">
    <property type="term" value="P:response to lipid"/>
    <property type="evidence" value="ECO:0007669"/>
    <property type="project" value="TreeGrafter"/>
</dbReference>
<dbReference type="Pfam" id="PF00821">
    <property type="entry name" value="PEPCK_GTP"/>
    <property type="match status" value="1"/>
</dbReference>
<accession>A0A0A9W7T1</accession>
<dbReference type="EMBL" id="GBHO01042691">
    <property type="protein sequence ID" value="JAG00913.1"/>
    <property type="molecule type" value="Transcribed_RNA"/>
</dbReference>
<evidence type="ECO:0000313" key="2">
    <source>
        <dbReference type="EMBL" id="JAG00913.1"/>
    </source>
</evidence>
<dbReference type="GO" id="GO:0016301">
    <property type="term" value="F:kinase activity"/>
    <property type="evidence" value="ECO:0007669"/>
    <property type="project" value="UniProtKB-KW"/>
</dbReference>
<dbReference type="GO" id="GO:0006107">
    <property type="term" value="P:oxaloacetate metabolic process"/>
    <property type="evidence" value="ECO:0007669"/>
    <property type="project" value="TreeGrafter"/>
</dbReference>
<gene>
    <name evidence="3" type="primary">pckG_0</name>
    <name evidence="4" type="synonym">pckG_3</name>
    <name evidence="2" type="synonym">pckG_6</name>
    <name evidence="3" type="ORF">CM83_19718</name>
    <name evidence="4" type="ORF">CM83_19723</name>
    <name evidence="2" type="ORF">CM83_19731</name>
</gene>
<dbReference type="GO" id="GO:0019543">
    <property type="term" value="P:propionate catabolic process"/>
    <property type="evidence" value="ECO:0007669"/>
    <property type="project" value="TreeGrafter"/>
</dbReference>
<dbReference type="GO" id="GO:0005525">
    <property type="term" value="F:GTP binding"/>
    <property type="evidence" value="ECO:0007669"/>
    <property type="project" value="InterPro"/>
</dbReference>
<evidence type="ECO:0000313" key="3">
    <source>
        <dbReference type="EMBL" id="JAG00915.1"/>
    </source>
</evidence>
<reference evidence="3" key="1">
    <citation type="journal article" date="2014" name="PLoS ONE">
        <title>Transcriptome-Based Identification of ABC Transporters in the Western Tarnished Plant Bug Lygus hesperus.</title>
        <authorList>
            <person name="Hull J.J."/>
            <person name="Chaney K."/>
            <person name="Geib S.M."/>
            <person name="Fabrick J.A."/>
            <person name="Brent C.S."/>
            <person name="Walsh D."/>
            <person name="Lavine L.C."/>
        </authorList>
    </citation>
    <scope>NUCLEOTIDE SEQUENCE</scope>
</reference>
<dbReference type="GO" id="GO:0071333">
    <property type="term" value="P:cellular response to glucose stimulus"/>
    <property type="evidence" value="ECO:0007669"/>
    <property type="project" value="TreeGrafter"/>
</dbReference>
<dbReference type="GO" id="GO:0006094">
    <property type="term" value="P:gluconeogenesis"/>
    <property type="evidence" value="ECO:0007669"/>
    <property type="project" value="InterPro"/>
</dbReference>
<evidence type="ECO:0000313" key="4">
    <source>
        <dbReference type="EMBL" id="JAG00917.1"/>
    </source>
</evidence>
<dbReference type="GO" id="GO:0046327">
    <property type="term" value="P:glycerol biosynthetic process from pyruvate"/>
    <property type="evidence" value="ECO:0007669"/>
    <property type="project" value="TreeGrafter"/>
</dbReference>
<dbReference type="SUPFAM" id="SSF53795">
    <property type="entry name" value="PEP carboxykinase-like"/>
    <property type="match status" value="1"/>
</dbReference>
<dbReference type="PANTHER" id="PTHR11561">
    <property type="entry name" value="PHOSPHOENOLPYRUVATE CARBOXYKINASE"/>
    <property type="match status" value="1"/>
</dbReference>
<dbReference type="GO" id="GO:0004613">
    <property type="term" value="F:phosphoenolpyruvate carboxykinase (GTP) activity"/>
    <property type="evidence" value="ECO:0007669"/>
    <property type="project" value="TreeGrafter"/>
</dbReference>
<feature type="domain" description="Phosphoenolpyruvate carboxykinase C-terminal P-loop" evidence="1">
    <location>
        <begin position="2"/>
        <end position="274"/>
    </location>
</feature>
<dbReference type="GO" id="GO:0030145">
    <property type="term" value="F:manganese ion binding"/>
    <property type="evidence" value="ECO:0007669"/>
    <property type="project" value="TreeGrafter"/>
</dbReference>
<dbReference type="EMBL" id="GBHO01042689">
    <property type="protein sequence ID" value="JAG00915.1"/>
    <property type="molecule type" value="Transcribed_RNA"/>
</dbReference>
<keyword evidence="3" id="KW-0670">Pyruvate</keyword>
<dbReference type="InterPro" id="IPR008209">
    <property type="entry name" value="PEP_carboxykinase_GTP"/>
</dbReference>